<name>A0A915IZK1_ROMCU</name>
<feature type="compositionally biased region" description="Basic and acidic residues" evidence="1">
    <location>
        <begin position="79"/>
        <end position="98"/>
    </location>
</feature>
<reference evidence="3" key="1">
    <citation type="submission" date="2022-11" db="UniProtKB">
        <authorList>
            <consortium name="WormBaseParasite"/>
        </authorList>
    </citation>
    <scope>IDENTIFICATION</scope>
</reference>
<evidence type="ECO:0000313" key="2">
    <source>
        <dbReference type="Proteomes" id="UP000887565"/>
    </source>
</evidence>
<proteinExistence type="predicted"/>
<dbReference type="Proteomes" id="UP000887565">
    <property type="component" value="Unplaced"/>
</dbReference>
<feature type="region of interest" description="Disordered" evidence="1">
    <location>
        <begin position="58"/>
        <end position="98"/>
    </location>
</feature>
<protein>
    <submittedName>
        <fullName evidence="3">Uncharacterized protein</fullName>
    </submittedName>
</protein>
<organism evidence="2 3">
    <name type="scientific">Romanomermis culicivorax</name>
    <name type="common">Nematode worm</name>
    <dbReference type="NCBI Taxonomy" id="13658"/>
    <lineage>
        <taxon>Eukaryota</taxon>
        <taxon>Metazoa</taxon>
        <taxon>Ecdysozoa</taxon>
        <taxon>Nematoda</taxon>
        <taxon>Enoplea</taxon>
        <taxon>Dorylaimia</taxon>
        <taxon>Mermithida</taxon>
        <taxon>Mermithoidea</taxon>
        <taxon>Mermithidae</taxon>
        <taxon>Romanomermis</taxon>
    </lineage>
</organism>
<sequence>MTHWRPQKSTTLLRQSLPPFTTSRCQMFYPPTPPIEFILPSGKSPYLRLCQTRDGAQQFSQPQSFDGYDTPKTSSCPKSAKEKKEETEGRLEQITRGL</sequence>
<evidence type="ECO:0000256" key="1">
    <source>
        <dbReference type="SAM" id="MobiDB-lite"/>
    </source>
</evidence>
<accession>A0A915IZK1</accession>
<evidence type="ECO:0000313" key="3">
    <source>
        <dbReference type="WBParaSite" id="nRc.2.0.1.t19636-RA"/>
    </source>
</evidence>
<dbReference type="WBParaSite" id="nRc.2.0.1.t19636-RA">
    <property type="protein sequence ID" value="nRc.2.0.1.t19636-RA"/>
    <property type="gene ID" value="nRc.2.0.1.g19636"/>
</dbReference>
<keyword evidence="2" id="KW-1185">Reference proteome</keyword>
<dbReference type="AlphaFoldDB" id="A0A915IZK1"/>